<dbReference type="RefSeq" id="WP_138563324.1">
    <property type="nucleotide sequence ID" value="NZ_CP040602.1"/>
</dbReference>
<evidence type="ECO:0000313" key="3">
    <source>
        <dbReference type="Proteomes" id="UP000304864"/>
    </source>
</evidence>
<evidence type="ECO:0000313" key="2">
    <source>
        <dbReference type="EMBL" id="QCU89199.1"/>
    </source>
</evidence>
<organism evidence="2 3">
    <name type="scientific">Thiomicrorhabdus sediminis</name>
    <dbReference type="NCBI Taxonomy" id="2580412"/>
    <lineage>
        <taxon>Bacteria</taxon>
        <taxon>Pseudomonadati</taxon>
        <taxon>Pseudomonadota</taxon>
        <taxon>Gammaproteobacteria</taxon>
        <taxon>Thiotrichales</taxon>
        <taxon>Piscirickettsiaceae</taxon>
        <taxon>Thiomicrorhabdus</taxon>
    </lineage>
</organism>
<dbReference type="OrthoDB" id="9776116at2"/>
<proteinExistence type="predicted"/>
<name>A0A4P9K2Z6_9GAMM</name>
<protein>
    <submittedName>
        <fullName evidence="2">DUF58 domain-containing protein</fullName>
    </submittedName>
</protein>
<dbReference type="InterPro" id="IPR002881">
    <property type="entry name" value="DUF58"/>
</dbReference>
<dbReference type="Proteomes" id="UP000304864">
    <property type="component" value="Chromosome"/>
</dbReference>
<accession>A0A4P9K2Z6</accession>
<gene>
    <name evidence="2" type="ORF">FE785_00435</name>
</gene>
<keyword evidence="3" id="KW-1185">Reference proteome</keyword>
<dbReference type="EMBL" id="CP040602">
    <property type="protein sequence ID" value="QCU89199.1"/>
    <property type="molecule type" value="Genomic_DNA"/>
</dbReference>
<feature type="domain" description="DUF58" evidence="1">
    <location>
        <begin position="93"/>
        <end position="306"/>
    </location>
</feature>
<dbReference type="AlphaFoldDB" id="A0A4P9K2Z6"/>
<dbReference type="PANTHER" id="PTHR33608">
    <property type="entry name" value="BLL2464 PROTEIN"/>
    <property type="match status" value="1"/>
</dbReference>
<sequence length="355" mass="40347">MALSKSYRNDSFLQLLLKAAQKAFNSLLALSKNSTIHSPLTKQPVMDTAEIIRLAERLEQISGKVSANLKQSEAMRQGEQTSRFMGAGLEYEESRLYQPGDEIRRINWRLMARTGQAYTKLFQEERQENWFILVDHRATMRFGSRKRLKATQAVRVAGYYAWLAQQQGLPLSCALIGEGLQISPSFEGKSSYMHVMQHLSQPCPPLSAQQSRQEPRFNDILIRLKPRLMPGTRLLIISDFHDIDNKTSEILTAMQDQVAIKAVWIRDAVENRLPNVEGLQLQSIGNAQTYQLSGQQAQQQYQEWSKQQLDKNSALLQQANCKLYLLAADSDLTTINQALNPLIWNAEQHTVTTQA</sequence>
<dbReference type="PANTHER" id="PTHR33608:SF12">
    <property type="entry name" value="DUF58 DOMAIN-CONTAINING PROTEIN"/>
    <property type="match status" value="1"/>
</dbReference>
<evidence type="ECO:0000259" key="1">
    <source>
        <dbReference type="Pfam" id="PF01882"/>
    </source>
</evidence>
<dbReference type="Pfam" id="PF01882">
    <property type="entry name" value="DUF58"/>
    <property type="match status" value="1"/>
</dbReference>
<dbReference type="KEGG" id="thig:FE785_00435"/>
<reference evidence="2 3" key="1">
    <citation type="submission" date="2019-05" db="EMBL/GenBank/DDBJ databases">
        <title>Thiomicrorhabdus sediminis sp. nov, a novel sulfur-oxidizing bacterium isolated from coastal sediment.</title>
        <authorList>
            <person name="Liu X."/>
        </authorList>
    </citation>
    <scope>NUCLEOTIDE SEQUENCE [LARGE SCALE GENOMIC DNA]</scope>
    <source>
        <strain evidence="2 3">G1</strain>
    </source>
</reference>